<sequence>MVTPFDLWGASLQMGYLLAEAQSVIAMRLWGMAGVWNVTASERTRMVDEKPAALTQSAMNAAFAAMRGERPDQIVTSAIRPLRAKTRSNARRLAKRGLKLK</sequence>
<dbReference type="Proteomes" id="UP000253977">
    <property type="component" value="Unassembled WGS sequence"/>
</dbReference>
<dbReference type="OrthoDB" id="7869201at2"/>
<evidence type="ECO:0000313" key="1">
    <source>
        <dbReference type="EMBL" id="RDD66461.1"/>
    </source>
</evidence>
<name>A0A369TMD2_9RHOB</name>
<gene>
    <name evidence="1" type="ORF">DU478_10905</name>
</gene>
<dbReference type="AlphaFoldDB" id="A0A369TMD2"/>
<organism evidence="1 2">
    <name type="scientific">Thalassococcus profundi</name>
    <dbReference type="NCBI Taxonomy" id="2282382"/>
    <lineage>
        <taxon>Bacteria</taxon>
        <taxon>Pseudomonadati</taxon>
        <taxon>Pseudomonadota</taxon>
        <taxon>Alphaproteobacteria</taxon>
        <taxon>Rhodobacterales</taxon>
        <taxon>Roseobacteraceae</taxon>
        <taxon>Thalassococcus</taxon>
    </lineage>
</organism>
<dbReference type="EMBL" id="QPMK01000006">
    <property type="protein sequence ID" value="RDD66461.1"/>
    <property type="molecule type" value="Genomic_DNA"/>
</dbReference>
<keyword evidence="2" id="KW-1185">Reference proteome</keyword>
<proteinExistence type="predicted"/>
<evidence type="ECO:0000313" key="2">
    <source>
        <dbReference type="Proteomes" id="UP000253977"/>
    </source>
</evidence>
<accession>A0A369TMD2</accession>
<reference evidence="1 2" key="1">
    <citation type="submission" date="2018-07" db="EMBL/GenBank/DDBJ databases">
        <title>Thalassococcus profundi sp. nov., a marine bacterium isolated from deep seawater of Okinawa Trough.</title>
        <authorList>
            <person name="Yu M."/>
        </authorList>
    </citation>
    <scope>NUCLEOTIDE SEQUENCE [LARGE SCALE GENOMIC DNA]</scope>
    <source>
        <strain evidence="1 2">WRAS1</strain>
    </source>
</reference>
<comment type="caution">
    <text evidence="1">The sequence shown here is derived from an EMBL/GenBank/DDBJ whole genome shotgun (WGS) entry which is preliminary data.</text>
</comment>
<protein>
    <submittedName>
        <fullName evidence="1">Antifreeze protein</fullName>
    </submittedName>
</protein>